<feature type="region of interest" description="Disordered" evidence="8">
    <location>
        <begin position="559"/>
        <end position="583"/>
    </location>
</feature>
<dbReference type="GO" id="GO:0071949">
    <property type="term" value="F:FAD binding"/>
    <property type="evidence" value="ECO:0007669"/>
    <property type="project" value="InterPro"/>
</dbReference>
<dbReference type="PIRSF" id="PIRSF000101">
    <property type="entry name" value="D-lactate_dh"/>
    <property type="match status" value="1"/>
</dbReference>
<comment type="catalytic activity">
    <reaction evidence="5 6">
        <text>(R)-lactate + a quinone = a quinol + pyruvate</text>
        <dbReference type="Rhea" id="RHEA:51468"/>
        <dbReference type="ChEBI" id="CHEBI:15361"/>
        <dbReference type="ChEBI" id="CHEBI:16004"/>
        <dbReference type="ChEBI" id="CHEBI:24646"/>
        <dbReference type="ChEBI" id="CHEBI:132124"/>
        <dbReference type="EC" id="1.1.5.12"/>
    </reaction>
</comment>
<evidence type="ECO:0000256" key="5">
    <source>
        <dbReference type="HAMAP-Rule" id="MF_02092"/>
    </source>
</evidence>
<dbReference type="EMBL" id="CP032828">
    <property type="protein sequence ID" value="AYJ85457.1"/>
    <property type="molecule type" value="Genomic_DNA"/>
</dbReference>
<dbReference type="KEGG" id="spha:D3Y57_02625"/>
<evidence type="ECO:0000256" key="2">
    <source>
        <dbReference type="ARBA" id="ARBA00022630"/>
    </source>
</evidence>
<dbReference type="GO" id="GO:0031234">
    <property type="term" value="C:extrinsic component of cytoplasmic side of plasma membrane"/>
    <property type="evidence" value="ECO:0007669"/>
    <property type="project" value="UniProtKB-UniRule"/>
</dbReference>
<evidence type="ECO:0000313" key="10">
    <source>
        <dbReference type="EMBL" id="AYJ85457.1"/>
    </source>
</evidence>
<dbReference type="InterPro" id="IPR016167">
    <property type="entry name" value="FAD-bd_PCMH_sub1"/>
</dbReference>
<comment type="cofactor">
    <cofactor evidence="1 5 6 7">
        <name>FAD</name>
        <dbReference type="ChEBI" id="CHEBI:57692"/>
    </cofactor>
</comment>
<dbReference type="PROSITE" id="PS51387">
    <property type="entry name" value="FAD_PCMH"/>
    <property type="match status" value="1"/>
</dbReference>
<evidence type="ECO:0000256" key="3">
    <source>
        <dbReference type="ARBA" id="ARBA00022827"/>
    </source>
</evidence>
<dbReference type="HAMAP" id="MF_02092">
    <property type="entry name" value="DLDH_Dld"/>
    <property type="match status" value="1"/>
</dbReference>
<feature type="binding site" evidence="5 7">
    <location>
        <position position="151"/>
    </location>
    <ligand>
        <name>FAD</name>
        <dbReference type="ChEBI" id="CHEBI:57692"/>
    </ligand>
</feature>
<keyword evidence="2 5" id="KW-0285">Flavoprotein</keyword>
<dbReference type="InterPro" id="IPR016173">
    <property type="entry name" value="D-lactate_DH_C-sub2"/>
</dbReference>
<dbReference type="GO" id="GO:0055085">
    <property type="term" value="P:transmembrane transport"/>
    <property type="evidence" value="ECO:0007669"/>
    <property type="project" value="InterPro"/>
</dbReference>
<dbReference type="InterPro" id="IPR016164">
    <property type="entry name" value="FAD-linked_Oxase-like_C"/>
</dbReference>
<dbReference type="InterPro" id="IPR036318">
    <property type="entry name" value="FAD-bd_PCMH-like_sf"/>
</dbReference>
<geneLocation type="plasmid" evidence="10">
    <name>unnamed1</name>
</geneLocation>
<feature type="binding site" evidence="5 7">
    <location>
        <position position="168"/>
    </location>
    <ligand>
        <name>FAD</name>
        <dbReference type="ChEBI" id="CHEBI:57692"/>
    </ligand>
</feature>
<feature type="binding site" evidence="5">
    <location>
        <begin position="84"/>
        <end position="88"/>
    </location>
    <ligand>
        <name>FAD</name>
        <dbReference type="ChEBI" id="CHEBI:57692"/>
    </ligand>
</feature>
<sequence>MTPIDFDVIPSTRSTVHDGVIHVIRRIVGRRHVLIGDARTRRYRTGFRSGGGPVLAVIRPGSLVEQWQVAQHCAAADFIMIIQSANTGLTGGSTPDGDNYDRPIVIINTLRINGIHPIRDGRQVVCLPGATLDRLEQVLKPFHREPHSVIGSSCLGASVIGGVCNNSGGALVHRGPAYTELALYARLDPDGRLRLINHLGIALGDDPEEILWRLDRREYGNLDLLADERAASDPDYEHYVRDIDANIPARFNADPRRLFEVSGSAGRLIVFAVRLDTFPAQDERKLFYIGTDDPAVLTDLRRKMLAECAILPVSAEYLHRDMFDIAVRYGKDSFLVIEWLGTRFLPALFALKSRIDSALGRMKLRAANPSDRILQALVRHLPAHLPQRVFSFGKRYEHTLLLDQAGAGIEETRRVLQNYFGARGGDYFECTPIERRKAQLHRFVAAGAAIRFRAIHHETVEDIVAIDVALPRNTTSWFETLPPDVDGALLHKLYYGHFFCQVLHQDYIVRKGHDCAWVKAQICASLDQRGGEYPAEHNVGHVYRAKPALREFYQELDPRNALNPGIGQTSRERHWQSSQRDSR</sequence>
<dbReference type="InterPro" id="IPR016169">
    <property type="entry name" value="FAD-bd_PCMH_sub2"/>
</dbReference>
<dbReference type="InterPro" id="IPR016172">
    <property type="entry name" value="D-lactate_DH_C-sub1"/>
</dbReference>
<keyword evidence="10" id="KW-0614">Plasmid</keyword>
<keyword evidence="5 6" id="KW-0874">Quinone</keyword>
<evidence type="ECO:0000256" key="1">
    <source>
        <dbReference type="ARBA" id="ARBA00001974"/>
    </source>
</evidence>
<comment type="function">
    <text evidence="5 6">Catalyzes the oxidation of D-lactate to pyruvate.</text>
</comment>
<keyword evidence="4 5" id="KW-0560">Oxidoreductase</keyword>
<keyword evidence="5" id="KW-1003">Cell membrane</keyword>
<dbReference type="SUPFAM" id="SSF56176">
    <property type="entry name" value="FAD-binding/transporter-associated domain-like"/>
    <property type="match status" value="1"/>
</dbReference>
<gene>
    <name evidence="5" type="primary">dld</name>
    <name evidence="10" type="ORF">D3Y57_02625</name>
</gene>
<keyword evidence="5" id="KW-0472">Membrane</keyword>
<proteinExistence type="inferred from homology"/>
<evidence type="ECO:0000256" key="7">
    <source>
        <dbReference type="PIRSR" id="PIRSR000101-1"/>
    </source>
</evidence>
<dbReference type="InterPro" id="IPR012256">
    <property type="entry name" value="D_lactate_DH"/>
</dbReference>
<dbReference type="SUPFAM" id="SSF55103">
    <property type="entry name" value="FAD-linked oxidases, C-terminal domain"/>
    <property type="match status" value="1"/>
</dbReference>
<name>A0A494T813_SPHPE</name>
<dbReference type="GO" id="GO:0048038">
    <property type="term" value="F:quinone binding"/>
    <property type="evidence" value="ECO:0007669"/>
    <property type="project" value="UniProtKB-KW"/>
</dbReference>
<keyword evidence="3 5" id="KW-0274">FAD</keyword>
<dbReference type="Gene3D" id="3.30.1370.20">
    <property type="entry name" value="D-lactate dehydrogenase, cap domain, subdomain 2"/>
    <property type="match status" value="1"/>
</dbReference>
<dbReference type="InterPro" id="IPR006094">
    <property type="entry name" value="Oxid_FAD_bind_N"/>
</dbReference>
<feature type="binding site" evidence="5 7">
    <location>
        <begin position="92"/>
        <end position="93"/>
    </location>
    <ligand>
        <name>FAD</name>
        <dbReference type="ChEBI" id="CHEBI:57692"/>
    </ligand>
</feature>
<dbReference type="Pfam" id="PF01565">
    <property type="entry name" value="FAD_binding_4"/>
    <property type="match status" value="1"/>
</dbReference>
<comment type="subcellular location">
    <subcellularLocation>
        <location evidence="5">Cell inner membrane</location>
        <topology evidence="5">Peripheral membrane protein</topology>
        <orientation evidence="5">Cytoplasmic side</orientation>
    </subcellularLocation>
</comment>
<dbReference type="InterPro" id="IPR051264">
    <property type="entry name" value="FAD-oxidored/transferase_4"/>
</dbReference>
<feature type="binding site" evidence="5 7">
    <location>
        <position position="270"/>
    </location>
    <ligand>
        <name>FAD</name>
        <dbReference type="ChEBI" id="CHEBI:57692"/>
    </ligand>
</feature>
<keyword evidence="5" id="KW-0997">Cell inner membrane</keyword>
<evidence type="ECO:0000256" key="4">
    <source>
        <dbReference type="ARBA" id="ARBA00023002"/>
    </source>
</evidence>
<dbReference type="InterPro" id="IPR016166">
    <property type="entry name" value="FAD-bd_PCMH"/>
</dbReference>
<dbReference type="RefSeq" id="WP_121152083.1">
    <property type="nucleotide sequence ID" value="NZ_CP032828.1"/>
</dbReference>
<dbReference type="Proteomes" id="UP000276254">
    <property type="component" value="Plasmid unnamed1"/>
</dbReference>
<dbReference type="AlphaFoldDB" id="A0A494T813"/>
<evidence type="ECO:0000256" key="8">
    <source>
        <dbReference type="SAM" id="MobiDB-lite"/>
    </source>
</evidence>
<feature type="domain" description="FAD-binding PCMH-type" evidence="9">
    <location>
        <begin position="49"/>
        <end position="235"/>
    </location>
</feature>
<dbReference type="Gene3D" id="3.30.43.10">
    <property type="entry name" value="Uridine Diphospho-n-acetylenolpyruvylglucosamine Reductase, domain 2"/>
    <property type="match status" value="1"/>
</dbReference>
<dbReference type="GO" id="GO:0102029">
    <property type="term" value="F:D-lactate dehydrogenase (quinone) activity"/>
    <property type="evidence" value="ECO:0007669"/>
    <property type="project" value="UniProtKB-EC"/>
</dbReference>
<dbReference type="InterPro" id="IPR015409">
    <property type="entry name" value="Lactate_DH_C"/>
</dbReference>
<dbReference type="Pfam" id="PF09330">
    <property type="entry name" value="Lact-deh-memb"/>
    <property type="match status" value="1"/>
</dbReference>
<organism evidence="10 11">
    <name type="scientific">Sphingomonas paeninsulae</name>
    <dbReference type="NCBI Taxonomy" id="2319844"/>
    <lineage>
        <taxon>Bacteria</taxon>
        <taxon>Pseudomonadati</taxon>
        <taxon>Pseudomonadota</taxon>
        <taxon>Alphaproteobacteria</taxon>
        <taxon>Sphingomonadales</taxon>
        <taxon>Sphingomonadaceae</taxon>
        <taxon>Sphingomonas</taxon>
    </lineage>
</organism>
<evidence type="ECO:0000313" key="11">
    <source>
        <dbReference type="Proteomes" id="UP000276254"/>
    </source>
</evidence>
<reference evidence="10 11" key="1">
    <citation type="submission" date="2018-09" db="EMBL/GenBank/DDBJ databases">
        <title>Sphingomonas peninsula sp. nov., isolated from fildes peninsula, Antarctic soil.</title>
        <authorList>
            <person name="Yingchao G."/>
        </authorList>
    </citation>
    <scope>NUCLEOTIDE SEQUENCE [LARGE SCALE GENOMIC DNA]</scope>
    <source>
        <strain evidence="10 11">YZ-8</strain>
        <plasmid evidence="10 11">unnamed1</plasmid>
    </source>
</reference>
<dbReference type="GO" id="GO:0006089">
    <property type="term" value="P:lactate metabolic process"/>
    <property type="evidence" value="ECO:0007669"/>
    <property type="project" value="UniProtKB-UniRule"/>
</dbReference>
<dbReference type="EC" id="1.1.5.12" evidence="5"/>
<dbReference type="PANTHER" id="PTHR43716">
    <property type="entry name" value="D-2-HYDROXYGLUTARATE DEHYDROGENASE, MITOCHONDRIAL"/>
    <property type="match status" value="1"/>
</dbReference>
<feature type="compositionally biased region" description="Basic and acidic residues" evidence="8">
    <location>
        <begin position="570"/>
        <end position="583"/>
    </location>
</feature>
<evidence type="ECO:0000256" key="6">
    <source>
        <dbReference type="PIRNR" id="PIRNR000101"/>
    </source>
</evidence>
<feature type="binding site" evidence="7">
    <location>
        <position position="265"/>
    </location>
    <ligand>
        <name>FAD</name>
        <dbReference type="ChEBI" id="CHEBI:57692"/>
    </ligand>
</feature>
<dbReference type="Gene3D" id="3.30.70.610">
    <property type="entry name" value="D-lactate dehydrogenase, cap domain, subdomain 1"/>
    <property type="match status" value="2"/>
</dbReference>
<dbReference type="OrthoDB" id="9772552at2"/>
<keyword evidence="11" id="KW-1185">Reference proteome</keyword>
<dbReference type="GO" id="GO:0004458">
    <property type="term" value="F:D-lactate dehydrogenase (cytochrome) activity"/>
    <property type="evidence" value="ECO:0007669"/>
    <property type="project" value="UniProtKB-UniRule"/>
</dbReference>
<comment type="similarity">
    <text evidence="5">Belongs to the quinone-dependent D-lactate dehydrogenase family.</text>
</comment>
<dbReference type="PANTHER" id="PTHR43716:SF1">
    <property type="entry name" value="D-2-HYDROXYGLUTARATE DEHYDROGENASE, MITOCHONDRIAL"/>
    <property type="match status" value="1"/>
</dbReference>
<dbReference type="NCBIfam" id="NF008387">
    <property type="entry name" value="PRK11183.1"/>
    <property type="match status" value="1"/>
</dbReference>
<dbReference type="Gene3D" id="3.30.465.10">
    <property type="match status" value="1"/>
</dbReference>
<feature type="binding site" evidence="5 7">
    <location>
        <position position="158"/>
    </location>
    <ligand>
        <name>FAD</name>
        <dbReference type="ChEBI" id="CHEBI:57692"/>
    </ligand>
</feature>
<protein>
    <recommendedName>
        <fullName evidence="5">Quinone-dependent D-lactate dehydrogenase</fullName>
        <ecNumber evidence="5">1.1.5.12</ecNumber>
    </recommendedName>
    <alternativeName>
        <fullName evidence="5">D-lactate dehydrogenase</fullName>
        <shortName evidence="5">D-LDH</shortName>
    </alternativeName>
</protein>
<accession>A0A494T813</accession>
<dbReference type="GO" id="GO:0022904">
    <property type="term" value="P:respiratory electron transport chain"/>
    <property type="evidence" value="ECO:0007669"/>
    <property type="project" value="InterPro"/>
</dbReference>
<evidence type="ECO:0000259" key="9">
    <source>
        <dbReference type="PROSITE" id="PS51387"/>
    </source>
</evidence>